<dbReference type="EMBL" id="OV696691">
    <property type="protein sequence ID" value="CAH1268528.1"/>
    <property type="molecule type" value="Genomic_DNA"/>
</dbReference>
<organism evidence="15 16">
    <name type="scientific">Branchiostoma lanceolatum</name>
    <name type="common">Common lancelet</name>
    <name type="synonym">Amphioxus lanceolatum</name>
    <dbReference type="NCBI Taxonomy" id="7740"/>
    <lineage>
        <taxon>Eukaryota</taxon>
        <taxon>Metazoa</taxon>
        <taxon>Chordata</taxon>
        <taxon>Cephalochordata</taxon>
        <taxon>Leptocardii</taxon>
        <taxon>Amphioxiformes</taxon>
        <taxon>Branchiostomatidae</taxon>
        <taxon>Branchiostoma</taxon>
    </lineage>
</organism>
<dbReference type="SUPFAM" id="SSF82171">
    <property type="entry name" value="DPP6 N-terminal domain-like"/>
    <property type="match status" value="1"/>
</dbReference>
<evidence type="ECO:0000256" key="1">
    <source>
        <dbReference type="ARBA" id="ARBA00000721"/>
    </source>
</evidence>
<dbReference type="EC" id="3.4.19.1" evidence="5"/>
<dbReference type="GO" id="GO:0004252">
    <property type="term" value="F:serine-type endopeptidase activity"/>
    <property type="evidence" value="ECO:0007669"/>
    <property type="project" value="InterPro"/>
</dbReference>
<evidence type="ECO:0000256" key="3">
    <source>
        <dbReference type="ARBA" id="ARBA00010040"/>
    </source>
</evidence>
<keyword evidence="8" id="KW-0378">Hydrolase</keyword>
<evidence type="ECO:0000256" key="2">
    <source>
        <dbReference type="ARBA" id="ARBA00004496"/>
    </source>
</evidence>
<evidence type="ECO:0000256" key="8">
    <source>
        <dbReference type="ARBA" id="ARBA00022801"/>
    </source>
</evidence>
<dbReference type="Gene3D" id="2.120.10.30">
    <property type="entry name" value="TolB, C-terminal domain"/>
    <property type="match status" value="1"/>
</dbReference>
<dbReference type="InterPro" id="IPR011042">
    <property type="entry name" value="6-blade_b-propeller_TolB-like"/>
</dbReference>
<feature type="domain" description="Acylamino-acid-releasing enzyme N-terminal" evidence="14">
    <location>
        <begin position="68"/>
        <end position="491"/>
    </location>
</feature>
<evidence type="ECO:0000256" key="10">
    <source>
        <dbReference type="ARBA" id="ARBA00032284"/>
    </source>
</evidence>
<evidence type="ECO:0000256" key="7">
    <source>
        <dbReference type="ARBA" id="ARBA00022490"/>
    </source>
</evidence>
<feature type="domain" description="Peptidase S9 prolyl oligopeptidase catalytic" evidence="13">
    <location>
        <begin position="554"/>
        <end position="760"/>
    </location>
</feature>
<evidence type="ECO:0000313" key="16">
    <source>
        <dbReference type="Proteomes" id="UP000838412"/>
    </source>
</evidence>
<dbReference type="Proteomes" id="UP000838412">
    <property type="component" value="Chromosome 6"/>
</dbReference>
<name>A0A8K0A904_BRALA</name>
<dbReference type="InterPro" id="IPR002471">
    <property type="entry name" value="Pept_S9_AS"/>
</dbReference>
<comment type="similarity">
    <text evidence="3">Belongs to the peptidase S9C family.</text>
</comment>
<comment type="subcellular location">
    <subcellularLocation>
        <location evidence="2">Cytoplasm</location>
    </subcellularLocation>
</comment>
<reference evidence="15" key="1">
    <citation type="submission" date="2022-01" db="EMBL/GenBank/DDBJ databases">
        <authorList>
            <person name="Braso-Vives M."/>
        </authorList>
    </citation>
    <scope>NUCLEOTIDE SEQUENCE</scope>
</reference>
<dbReference type="Pfam" id="PF19283">
    <property type="entry name" value="APEH_N"/>
    <property type="match status" value="1"/>
</dbReference>
<keyword evidence="7" id="KW-0963">Cytoplasm</keyword>
<dbReference type="FunFam" id="3.40.50.1820:FF:000043">
    <property type="entry name" value="acylamino-acid-releasing enzyme"/>
    <property type="match status" value="1"/>
</dbReference>
<protein>
    <recommendedName>
        <fullName evidence="6">Acylamino-acid-releasing enzyme</fullName>
        <ecNumber evidence="5">3.4.19.1</ecNumber>
    </recommendedName>
    <alternativeName>
        <fullName evidence="11">Acyl-peptide hydrolase</fullName>
    </alternativeName>
    <alternativeName>
        <fullName evidence="10">Acylaminoacyl-peptidase</fullName>
    </alternativeName>
</protein>
<gene>
    <name evidence="15" type="primary">APEH</name>
    <name evidence="15" type="ORF">BLAG_LOCUS21445</name>
</gene>
<dbReference type="AlphaFoldDB" id="A0A8K0A904"/>
<dbReference type="FunFam" id="2.120.10.30:FF:000372">
    <property type="entry name" value="Acylaminoacyl-peptide hydrolase"/>
    <property type="match status" value="1"/>
</dbReference>
<evidence type="ECO:0000259" key="13">
    <source>
        <dbReference type="Pfam" id="PF00326"/>
    </source>
</evidence>
<sequence length="761" mass="84749">MGAAILDRTAWWDSRCQSSQLFLPRYYRPSPFIPVALSYTSRKARVNSCRSHPDSMQASLSTTEAVWVYRELARRPSVARAWINSAKRVGTTKKLVEVSSVWSQRDIETSKTSKSHRMDVADGRVASTEACGAPVDTSTCLLQQTSPSGNLSAILRLVSDKQYLEIWSRTCKLKNVELQVLEKHGKVYDDGTFGCFQWSPCERFLLYVAEKKMPKMESFFKRKDKEKAESDDAPVQGEEFVYQEDWGEGLVSKHRPVLCIFDVEEETTQVLVSLPDEVSPGQAVWCPDGRGVVFVGWWHVPFRLGIIYCTNRRSALFRLDLEGQACEQLTGDGLSVRCPRFSPDGSRLVFLQNPAGGPHSSCSQVAVYLWKEKTAVVVTDIVRTASGDSFPGMYAFDNGYQQCWAADSRRVVLNTYWRSKMALLVINTDTREVKKLSAEGDDAAAAWRLLDIRDDLIVAACCSPNTSQHLRCAVLPPSGQEHLVKWETLDDVVPTLTPPVDHKVITFTPVDGGIEYEAILMRKRGVESPPMIVWPHGGPHSVFSSEFLPYIAGFCQLGFAVLLVNYRGSLGFGQDSVESLPGKVGNQDVSDVQHAVKTVVETEGVNKDKLLLCGGSHGGFLVTHLVGQFPDTYKACVARNPVTNIASMFGTTDIPDWCCVEAGLEPDFHAPPSPKVYSAMLTKSPMYHADKIKTPTMVMLGEVDRRVPPPQGKELYRLLKTRGVPTRLLVYPDNSHPISKVDAEADAFVNIYKWFTEHMAK</sequence>
<evidence type="ECO:0000256" key="11">
    <source>
        <dbReference type="ARBA" id="ARBA00032596"/>
    </source>
</evidence>
<dbReference type="InterPro" id="IPR045550">
    <property type="entry name" value="AARE_N"/>
</dbReference>
<keyword evidence="9" id="KW-0007">Acetylation</keyword>
<dbReference type="OrthoDB" id="416344at2759"/>
<dbReference type="GO" id="GO:0005737">
    <property type="term" value="C:cytoplasm"/>
    <property type="evidence" value="ECO:0007669"/>
    <property type="project" value="UniProtKB-SubCell"/>
</dbReference>
<evidence type="ECO:0000256" key="5">
    <source>
        <dbReference type="ARBA" id="ARBA00012917"/>
    </source>
</evidence>
<comment type="function">
    <text evidence="12">This enzyme catalyzes the hydrolysis of the N-terminal peptide bond of an N-acetylated peptide to generate an N-acetylated amino acid and a peptide with a free N-terminus. It preferentially cleaves off Ac-Ala, Ac-Met and Ac-Ser. Also, involved in the degradation of oxidized and glycated proteins.</text>
</comment>
<dbReference type="InterPro" id="IPR029058">
    <property type="entry name" value="AB_hydrolase_fold"/>
</dbReference>
<comment type="catalytic activity">
    <reaction evidence="1">
        <text>Cleavage of an N-acetyl or N-formyl amino acid from the N-terminus of a polypeptide.</text>
        <dbReference type="EC" id="3.4.19.1"/>
    </reaction>
</comment>
<evidence type="ECO:0000256" key="4">
    <source>
        <dbReference type="ARBA" id="ARBA00011881"/>
    </source>
</evidence>
<evidence type="ECO:0000259" key="14">
    <source>
        <dbReference type="Pfam" id="PF19283"/>
    </source>
</evidence>
<evidence type="ECO:0000256" key="6">
    <source>
        <dbReference type="ARBA" id="ARBA00018421"/>
    </source>
</evidence>
<dbReference type="GO" id="GO:0008242">
    <property type="term" value="F:omega peptidase activity"/>
    <property type="evidence" value="ECO:0007669"/>
    <property type="project" value="UniProtKB-EC"/>
</dbReference>
<evidence type="ECO:0000313" key="15">
    <source>
        <dbReference type="EMBL" id="CAH1268528.1"/>
    </source>
</evidence>
<dbReference type="Gene3D" id="3.40.50.1820">
    <property type="entry name" value="alpha/beta hydrolase"/>
    <property type="match status" value="1"/>
</dbReference>
<dbReference type="PANTHER" id="PTHR42776">
    <property type="entry name" value="SERINE PEPTIDASE S9 FAMILY MEMBER"/>
    <property type="match status" value="1"/>
</dbReference>
<comment type="subunit">
    <text evidence="4">Homotetramer.</text>
</comment>
<dbReference type="GO" id="GO:0006508">
    <property type="term" value="P:proteolysis"/>
    <property type="evidence" value="ECO:0007669"/>
    <property type="project" value="InterPro"/>
</dbReference>
<accession>A0A8K0A904</accession>
<keyword evidence="16" id="KW-1185">Reference proteome</keyword>
<dbReference type="SUPFAM" id="SSF53474">
    <property type="entry name" value="alpha/beta-Hydrolases"/>
    <property type="match status" value="1"/>
</dbReference>
<evidence type="ECO:0000256" key="9">
    <source>
        <dbReference type="ARBA" id="ARBA00022990"/>
    </source>
</evidence>
<dbReference type="PANTHER" id="PTHR42776:SF4">
    <property type="entry name" value="ACYLAMINO-ACID-RELEASING ENZYME"/>
    <property type="match status" value="1"/>
</dbReference>
<dbReference type="Pfam" id="PF00326">
    <property type="entry name" value="Peptidase_S9"/>
    <property type="match status" value="1"/>
</dbReference>
<proteinExistence type="inferred from homology"/>
<dbReference type="PROSITE" id="PS00708">
    <property type="entry name" value="PRO_ENDOPEP_SER"/>
    <property type="match status" value="1"/>
</dbReference>
<evidence type="ECO:0000256" key="12">
    <source>
        <dbReference type="ARBA" id="ARBA00045885"/>
    </source>
</evidence>
<dbReference type="InterPro" id="IPR001375">
    <property type="entry name" value="Peptidase_S9_cat"/>
</dbReference>